<evidence type="ECO:0000313" key="14">
    <source>
        <dbReference type="EMBL" id="KAL2482897.1"/>
    </source>
</evidence>
<dbReference type="EMBL" id="JBFOLJ010000013">
    <property type="protein sequence ID" value="KAL2482897.1"/>
    <property type="molecule type" value="Genomic_DNA"/>
</dbReference>
<feature type="domain" description="Sodium/calcium exchanger membrane region" evidence="13">
    <location>
        <begin position="149"/>
        <end position="299"/>
    </location>
</feature>
<evidence type="ECO:0000313" key="15">
    <source>
        <dbReference type="Proteomes" id="UP001604277"/>
    </source>
</evidence>
<keyword evidence="3" id="KW-0050">Antiport</keyword>
<keyword evidence="10" id="KW-0739">Sodium transport</keyword>
<keyword evidence="7 12" id="KW-1133">Transmembrane helix</keyword>
<dbReference type="Gene3D" id="1.20.1420.30">
    <property type="entry name" value="NCX, central ion-binding region"/>
    <property type="match status" value="1"/>
</dbReference>
<dbReference type="GO" id="GO:0015297">
    <property type="term" value="F:antiporter activity"/>
    <property type="evidence" value="ECO:0007669"/>
    <property type="project" value="UniProtKB-KW"/>
</dbReference>
<accession>A0ABD1R383</accession>
<comment type="similarity">
    <text evidence="11">Belongs to the Ca(2+):cation antiporter (CaCA) (TC 2.A.19) family. Cation/calcium exchanger (CCX) subfamily.</text>
</comment>
<proteinExistence type="inferred from homology"/>
<dbReference type="GO" id="GO:0016020">
    <property type="term" value="C:membrane"/>
    <property type="evidence" value="ECO:0007669"/>
    <property type="project" value="UniProtKB-SubCell"/>
</dbReference>
<evidence type="ECO:0000256" key="4">
    <source>
        <dbReference type="ARBA" id="ARBA00022538"/>
    </source>
</evidence>
<keyword evidence="9 12" id="KW-0472">Membrane</keyword>
<feature type="transmembrane region" description="Helical" evidence="12">
    <location>
        <begin position="170"/>
        <end position="193"/>
    </location>
</feature>
<reference evidence="15" key="1">
    <citation type="submission" date="2024-07" db="EMBL/GenBank/DDBJ databases">
        <title>Two chromosome-level genome assemblies of Korean endemic species Abeliophyllum distichum and Forsythia ovata (Oleaceae).</title>
        <authorList>
            <person name="Jang H."/>
        </authorList>
    </citation>
    <scope>NUCLEOTIDE SEQUENCE [LARGE SCALE GENOMIC DNA]</scope>
</reference>
<dbReference type="GO" id="GO:0006814">
    <property type="term" value="P:sodium ion transport"/>
    <property type="evidence" value="ECO:0007669"/>
    <property type="project" value="UniProtKB-KW"/>
</dbReference>
<evidence type="ECO:0000256" key="6">
    <source>
        <dbReference type="ARBA" id="ARBA00022958"/>
    </source>
</evidence>
<keyword evidence="8" id="KW-0915">Sodium</keyword>
<sequence>MCTKEEKLAENSDESPSVLLPLTINFPKENPDGSSKSNVPLLVSMANERPISTDQKGKTLLYILELPLYLPRRLTIPLVSQEKWCKPFAVLSITLDPLLFALIWGFNTKNPQILIYAIGGSSIGIALGILAFYTTHRLSPPRKYLFLWLALGFLMSIIWTYILAQELISLMVSIGLILGLNHSILGLTVLAWGNSLGDLVSNVTVAKNGGPDGVQLAIFGCYAGPIFNTLVGLGLSLTFSTWAKYPDSCAIQVEDSVYETIGFLIVGLLWALVILPQRKMRLDRFVGSGLLAIYSCFLSSKIARNLGLVQFHMSPSYFMLHGG</sequence>
<gene>
    <name evidence="14" type="ORF">Fot_44341</name>
</gene>
<dbReference type="Pfam" id="PF01699">
    <property type="entry name" value="Na_Ca_ex"/>
    <property type="match status" value="1"/>
</dbReference>
<dbReference type="PANTHER" id="PTHR12266">
    <property type="entry name" value="NA+/CA2+ K+ INDEPENDENT EXCHANGER"/>
    <property type="match status" value="1"/>
</dbReference>
<feature type="transmembrane region" description="Helical" evidence="12">
    <location>
        <begin position="113"/>
        <end position="133"/>
    </location>
</feature>
<keyword evidence="2" id="KW-0813">Transport</keyword>
<name>A0ABD1R383_9LAMI</name>
<dbReference type="GO" id="GO:0006813">
    <property type="term" value="P:potassium ion transport"/>
    <property type="evidence" value="ECO:0007669"/>
    <property type="project" value="UniProtKB-KW"/>
</dbReference>
<dbReference type="PANTHER" id="PTHR12266:SF36">
    <property type="entry name" value="OS10G0436900 PROTEIN"/>
    <property type="match status" value="1"/>
</dbReference>
<evidence type="ECO:0000256" key="1">
    <source>
        <dbReference type="ARBA" id="ARBA00004141"/>
    </source>
</evidence>
<comment type="caution">
    <text evidence="14">The sequence shown here is derived from an EMBL/GenBank/DDBJ whole genome shotgun (WGS) entry which is preliminary data.</text>
</comment>
<dbReference type="InterPro" id="IPR044880">
    <property type="entry name" value="NCX_ion-bd_dom_sf"/>
</dbReference>
<feature type="transmembrane region" description="Helical" evidence="12">
    <location>
        <begin position="257"/>
        <end position="275"/>
    </location>
</feature>
<keyword evidence="5 12" id="KW-0812">Transmembrane</keyword>
<evidence type="ECO:0000256" key="12">
    <source>
        <dbReference type="SAM" id="Phobius"/>
    </source>
</evidence>
<keyword evidence="4" id="KW-0633">Potassium transport</keyword>
<protein>
    <submittedName>
        <fullName evidence="14">Cation/calcium exchanger 1</fullName>
    </submittedName>
</protein>
<evidence type="ECO:0000256" key="9">
    <source>
        <dbReference type="ARBA" id="ARBA00023136"/>
    </source>
</evidence>
<comment type="subcellular location">
    <subcellularLocation>
        <location evidence="1">Membrane</location>
        <topology evidence="1">Multi-pass membrane protein</topology>
    </subcellularLocation>
</comment>
<keyword evidence="6" id="KW-0630">Potassium</keyword>
<feature type="transmembrane region" description="Helical" evidence="12">
    <location>
        <begin position="214"/>
        <end position="237"/>
    </location>
</feature>
<evidence type="ECO:0000256" key="5">
    <source>
        <dbReference type="ARBA" id="ARBA00022692"/>
    </source>
</evidence>
<evidence type="ECO:0000256" key="7">
    <source>
        <dbReference type="ARBA" id="ARBA00022989"/>
    </source>
</evidence>
<evidence type="ECO:0000256" key="3">
    <source>
        <dbReference type="ARBA" id="ARBA00022449"/>
    </source>
</evidence>
<dbReference type="InterPro" id="IPR051359">
    <property type="entry name" value="CaCA_antiporter"/>
</dbReference>
<organism evidence="14 15">
    <name type="scientific">Forsythia ovata</name>
    <dbReference type="NCBI Taxonomy" id="205694"/>
    <lineage>
        <taxon>Eukaryota</taxon>
        <taxon>Viridiplantae</taxon>
        <taxon>Streptophyta</taxon>
        <taxon>Embryophyta</taxon>
        <taxon>Tracheophyta</taxon>
        <taxon>Spermatophyta</taxon>
        <taxon>Magnoliopsida</taxon>
        <taxon>eudicotyledons</taxon>
        <taxon>Gunneridae</taxon>
        <taxon>Pentapetalae</taxon>
        <taxon>asterids</taxon>
        <taxon>lamiids</taxon>
        <taxon>Lamiales</taxon>
        <taxon>Oleaceae</taxon>
        <taxon>Forsythieae</taxon>
        <taxon>Forsythia</taxon>
    </lineage>
</organism>
<evidence type="ECO:0000256" key="8">
    <source>
        <dbReference type="ARBA" id="ARBA00023053"/>
    </source>
</evidence>
<evidence type="ECO:0000256" key="2">
    <source>
        <dbReference type="ARBA" id="ARBA00022448"/>
    </source>
</evidence>
<evidence type="ECO:0000259" key="13">
    <source>
        <dbReference type="Pfam" id="PF01699"/>
    </source>
</evidence>
<keyword evidence="15" id="KW-1185">Reference proteome</keyword>
<dbReference type="InterPro" id="IPR004837">
    <property type="entry name" value="NaCa_Exmemb"/>
</dbReference>
<evidence type="ECO:0000256" key="11">
    <source>
        <dbReference type="ARBA" id="ARBA00038187"/>
    </source>
</evidence>
<evidence type="ECO:0000256" key="10">
    <source>
        <dbReference type="ARBA" id="ARBA00023201"/>
    </source>
</evidence>
<feature type="transmembrane region" description="Helical" evidence="12">
    <location>
        <begin position="145"/>
        <end position="164"/>
    </location>
</feature>
<dbReference type="AlphaFoldDB" id="A0ABD1R383"/>
<dbReference type="Proteomes" id="UP001604277">
    <property type="component" value="Unassembled WGS sequence"/>
</dbReference>
<keyword evidence="10" id="KW-0406">Ion transport</keyword>